<accession>E9HWI7</accession>
<protein>
    <submittedName>
        <fullName evidence="2">Uncharacterized protein</fullName>
    </submittedName>
</protein>
<dbReference type="KEGG" id="dpx:DAPPUDRAFT_334843"/>
<dbReference type="InParanoid" id="E9HWI7"/>
<dbReference type="EMBL" id="GL732930">
    <property type="protein sequence ID" value="EFX63893.1"/>
    <property type="molecule type" value="Genomic_DNA"/>
</dbReference>
<reference evidence="2 3" key="1">
    <citation type="journal article" date="2011" name="Science">
        <title>The ecoresponsive genome of Daphnia pulex.</title>
        <authorList>
            <person name="Colbourne J.K."/>
            <person name="Pfrender M.E."/>
            <person name="Gilbert D."/>
            <person name="Thomas W.K."/>
            <person name="Tucker A."/>
            <person name="Oakley T.H."/>
            <person name="Tokishita S."/>
            <person name="Aerts A."/>
            <person name="Arnold G.J."/>
            <person name="Basu M.K."/>
            <person name="Bauer D.J."/>
            <person name="Caceres C.E."/>
            <person name="Carmel L."/>
            <person name="Casola C."/>
            <person name="Choi J.H."/>
            <person name="Detter J.C."/>
            <person name="Dong Q."/>
            <person name="Dusheyko S."/>
            <person name="Eads B.D."/>
            <person name="Frohlich T."/>
            <person name="Geiler-Samerotte K.A."/>
            <person name="Gerlach D."/>
            <person name="Hatcher P."/>
            <person name="Jogdeo S."/>
            <person name="Krijgsveld J."/>
            <person name="Kriventseva E.V."/>
            <person name="Kultz D."/>
            <person name="Laforsch C."/>
            <person name="Lindquist E."/>
            <person name="Lopez J."/>
            <person name="Manak J.R."/>
            <person name="Muller J."/>
            <person name="Pangilinan J."/>
            <person name="Patwardhan R.P."/>
            <person name="Pitluck S."/>
            <person name="Pritham E.J."/>
            <person name="Rechtsteiner A."/>
            <person name="Rho M."/>
            <person name="Rogozin I.B."/>
            <person name="Sakarya O."/>
            <person name="Salamov A."/>
            <person name="Schaack S."/>
            <person name="Shapiro H."/>
            <person name="Shiga Y."/>
            <person name="Skalitzky C."/>
            <person name="Smith Z."/>
            <person name="Souvorov A."/>
            <person name="Sung W."/>
            <person name="Tang Z."/>
            <person name="Tsuchiya D."/>
            <person name="Tu H."/>
            <person name="Vos H."/>
            <person name="Wang M."/>
            <person name="Wolf Y.I."/>
            <person name="Yamagata H."/>
            <person name="Yamada T."/>
            <person name="Ye Y."/>
            <person name="Shaw J.R."/>
            <person name="Andrews J."/>
            <person name="Crease T.J."/>
            <person name="Tang H."/>
            <person name="Lucas S.M."/>
            <person name="Robertson H.M."/>
            <person name="Bork P."/>
            <person name="Koonin E.V."/>
            <person name="Zdobnov E.M."/>
            <person name="Grigoriev I.V."/>
            <person name="Lynch M."/>
            <person name="Boore J.L."/>
        </authorList>
    </citation>
    <scope>NUCLEOTIDE SEQUENCE [LARGE SCALE GENOMIC DNA]</scope>
</reference>
<evidence type="ECO:0000256" key="1">
    <source>
        <dbReference type="SAM" id="MobiDB-lite"/>
    </source>
</evidence>
<feature type="compositionally biased region" description="Low complexity" evidence="1">
    <location>
        <begin position="50"/>
        <end position="66"/>
    </location>
</feature>
<proteinExistence type="predicted"/>
<gene>
    <name evidence="2" type="ORF">DAPPUDRAFT_334843</name>
</gene>
<name>E9HWI7_DAPPU</name>
<feature type="region of interest" description="Disordered" evidence="1">
    <location>
        <begin position="42"/>
        <end position="66"/>
    </location>
</feature>
<sequence>MASKRKQLLAMEDQNGVAEAVNALAPKKRPADTSFMALAGPSAKVKKDTPAAPEANAAPNKARAVPRSGKKTIPIDVVGKLAEFLATIRGQEERDEAYNKMKLEEVKKYLDTLSRPNIMKAVPDCVLSEDAPSILNLLLDGLGESTKHGNKMVFAVMKAIVKNMGDSEAVPKEKFSSIHKVIYVHNQCQLTMKQHFEIINLICIETLMCALYCRKINYEVILFLFVRL</sequence>
<dbReference type="OrthoDB" id="10312041at2759"/>
<dbReference type="AlphaFoldDB" id="E9HWI7"/>
<dbReference type="Proteomes" id="UP000000305">
    <property type="component" value="Unassembled WGS sequence"/>
</dbReference>
<organism evidence="2 3">
    <name type="scientific">Daphnia pulex</name>
    <name type="common">Water flea</name>
    <dbReference type="NCBI Taxonomy" id="6669"/>
    <lineage>
        <taxon>Eukaryota</taxon>
        <taxon>Metazoa</taxon>
        <taxon>Ecdysozoa</taxon>
        <taxon>Arthropoda</taxon>
        <taxon>Crustacea</taxon>
        <taxon>Branchiopoda</taxon>
        <taxon>Diplostraca</taxon>
        <taxon>Cladocera</taxon>
        <taxon>Anomopoda</taxon>
        <taxon>Daphniidae</taxon>
        <taxon>Daphnia</taxon>
    </lineage>
</organism>
<dbReference type="HOGENOM" id="CLU_1215861_0_0_1"/>
<keyword evidence="3" id="KW-1185">Reference proteome</keyword>
<evidence type="ECO:0000313" key="2">
    <source>
        <dbReference type="EMBL" id="EFX63893.1"/>
    </source>
</evidence>
<evidence type="ECO:0000313" key="3">
    <source>
        <dbReference type="Proteomes" id="UP000000305"/>
    </source>
</evidence>